<evidence type="ECO:0000313" key="1">
    <source>
        <dbReference type="EMBL" id="GMI63935.1"/>
    </source>
</evidence>
<dbReference type="Proteomes" id="UP001165190">
    <property type="component" value="Unassembled WGS sequence"/>
</dbReference>
<comment type="caution">
    <text evidence="1">The sequence shown here is derived from an EMBL/GenBank/DDBJ whole genome shotgun (WGS) entry which is preliminary data.</text>
</comment>
<organism evidence="1 2">
    <name type="scientific">Hibiscus trionum</name>
    <name type="common">Flower of an hour</name>
    <dbReference type="NCBI Taxonomy" id="183268"/>
    <lineage>
        <taxon>Eukaryota</taxon>
        <taxon>Viridiplantae</taxon>
        <taxon>Streptophyta</taxon>
        <taxon>Embryophyta</taxon>
        <taxon>Tracheophyta</taxon>
        <taxon>Spermatophyta</taxon>
        <taxon>Magnoliopsida</taxon>
        <taxon>eudicotyledons</taxon>
        <taxon>Gunneridae</taxon>
        <taxon>Pentapetalae</taxon>
        <taxon>rosids</taxon>
        <taxon>malvids</taxon>
        <taxon>Malvales</taxon>
        <taxon>Malvaceae</taxon>
        <taxon>Malvoideae</taxon>
        <taxon>Hibiscus</taxon>
    </lineage>
</organism>
<protein>
    <submittedName>
        <fullName evidence="1">Uncharacterized protein</fullName>
    </submittedName>
</protein>
<reference evidence="1" key="1">
    <citation type="submission" date="2023-05" db="EMBL/GenBank/DDBJ databases">
        <title>Genome and transcriptome analyses reveal genes involved in the formation of fine ridges on petal epidermal cells in Hibiscus trionum.</title>
        <authorList>
            <person name="Koshimizu S."/>
            <person name="Masuda S."/>
            <person name="Ishii T."/>
            <person name="Shirasu K."/>
            <person name="Hoshino A."/>
            <person name="Arita M."/>
        </authorList>
    </citation>
    <scope>NUCLEOTIDE SEQUENCE</scope>
    <source>
        <strain evidence="1">Hamamatsu line</strain>
    </source>
</reference>
<dbReference type="AlphaFoldDB" id="A0A9W7LHS4"/>
<keyword evidence="2" id="KW-1185">Reference proteome</keyword>
<name>A0A9W7LHS4_HIBTR</name>
<gene>
    <name evidence="1" type="ORF">HRI_000062800</name>
</gene>
<sequence length="96" mass="10419">MNSSSFLVTDLSSRHSDRLGFNICCYPHQDASVHRWDRRSEALIVGNHPCQMGDCTMVRGGGDCTMVRGSEAWGTEKSQVSLGGRGSIVTVDEASI</sequence>
<dbReference type="EMBL" id="BSYR01000002">
    <property type="protein sequence ID" value="GMI63935.1"/>
    <property type="molecule type" value="Genomic_DNA"/>
</dbReference>
<proteinExistence type="predicted"/>
<evidence type="ECO:0000313" key="2">
    <source>
        <dbReference type="Proteomes" id="UP001165190"/>
    </source>
</evidence>
<accession>A0A9W7LHS4</accession>